<dbReference type="Gene3D" id="3.40.30.10">
    <property type="entry name" value="Glutaredoxin"/>
    <property type="match status" value="3"/>
</dbReference>
<dbReference type="PANTHER" id="PTHR45672">
    <property type="entry name" value="PROTEIN DISULFIDE-ISOMERASE C17H9.14C-RELATED"/>
    <property type="match status" value="1"/>
</dbReference>
<dbReference type="OrthoDB" id="72053at2759"/>
<keyword evidence="2" id="KW-0732">Signal</keyword>
<dbReference type="InterPro" id="IPR013766">
    <property type="entry name" value="Thioredoxin_domain"/>
</dbReference>
<comment type="similarity">
    <text evidence="1">Belongs to the protein disulfide isomerase family.</text>
</comment>
<evidence type="ECO:0000313" key="6">
    <source>
        <dbReference type="Proteomes" id="UP000187455"/>
    </source>
</evidence>
<feature type="domain" description="Thioredoxin" evidence="4">
    <location>
        <begin position="107"/>
        <end position="250"/>
    </location>
</feature>
<dbReference type="EMBL" id="LSSL01001311">
    <property type="protein sequence ID" value="OLY82709.1"/>
    <property type="molecule type" value="Genomic_DNA"/>
</dbReference>
<evidence type="ECO:0000313" key="5">
    <source>
        <dbReference type="EMBL" id="OLY82709.1"/>
    </source>
</evidence>
<keyword evidence="3" id="KW-0472">Membrane</keyword>
<dbReference type="InterPro" id="IPR036249">
    <property type="entry name" value="Thioredoxin-like_sf"/>
</dbReference>
<feature type="domain" description="Thioredoxin" evidence="4">
    <location>
        <begin position="266"/>
        <end position="431"/>
    </location>
</feature>
<dbReference type="CDD" id="cd02961">
    <property type="entry name" value="PDI_a_family"/>
    <property type="match status" value="2"/>
</dbReference>
<dbReference type="AlphaFoldDB" id="A0A1R0H0P4"/>
<dbReference type="InterPro" id="IPR051063">
    <property type="entry name" value="PDI"/>
</dbReference>
<dbReference type="SUPFAM" id="SSF52833">
    <property type="entry name" value="Thioredoxin-like"/>
    <property type="match status" value="3"/>
</dbReference>
<reference evidence="5 6" key="1">
    <citation type="journal article" date="2016" name="Mol. Biol. Evol.">
        <title>Genome-Wide Survey of Gut Fungi (Harpellales) Reveals the First Horizontally Transferred Ubiquitin Gene from a Mosquito Host.</title>
        <authorList>
            <person name="Wang Y."/>
            <person name="White M.M."/>
            <person name="Kvist S."/>
            <person name="Moncalvo J.M."/>
        </authorList>
    </citation>
    <scope>NUCLEOTIDE SEQUENCE [LARGE SCALE GENOMIC DNA]</scope>
    <source>
        <strain evidence="5 6">ALG-7-W6</strain>
    </source>
</reference>
<gene>
    <name evidence="5" type="ORF">AYI68_g3163</name>
</gene>
<dbReference type="Proteomes" id="UP000187455">
    <property type="component" value="Unassembled WGS sequence"/>
</dbReference>
<keyword evidence="6" id="KW-1185">Reference proteome</keyword>
<dbReference type="GO" id="GO:0006457">
    <property type="term" value="P:protein folding"/>
    <property type="evidence" value="ECO:0007669"/>
    <property type="project" value="TreeGrafter"/>
</dbReference>
<name>A0A1R0H0P4_9FUNG</name>
<comment type="caution">
    <text evidence="5">The sequence shown here is derived from an EMBL/GenBank/DDBJ whole genome shotgun (WGS) entry which is preliminary data.</text>
</comment>
<dbReference type="GO" id="GO:0003756">
    <property type="term" value="F:protein disulfide isomerase activity"/>
    <property type="evidence" value="ECO:0007669"/>
    <property type="project" value="TreeGrafter"/>
</dbReference>
<dbReference type="PROSITE" id="PS51352">
    <property type="entry name" value="THIOREDOXIN_2"/>
    <property type="match status" value="2"/>
</dbReference>
<dbReference type="STRING" id="133383.A0A1R0H0P4"/>
<dbReference type="GO" id="GO:0005783">
    <property type="term" value="C:endoplasmic reticulum"/>
    <property type="evidence" value="ECO:0007669"/>
    <property type="project" value="TreeGrafter"/>
</dbReference>
<keyword evidence="3" id="KW-1133">Transmembrane helix</keyword>
<protein>
    <submittedName>
        <fullName evidence="5">Thioredoxin domain-containing protein 5</fullName>
    </submittedName>
</protein>
<evidence type="ECO:0000259" key="4">
    <source>
        <dbReference type="PROSITE" id="PS51352"/>
    </source>
</evidence>
<organism evidence="5 6">
    <name type="scientific">Smittium mucronatum</name>
    <dbReference type="NCBI Taxonomy" id="133383"/>
    <lineage>
        <taxon>Eukaryota</taxon>
        <taxon>Fungi</taxon>
        <taxon>Fungi incertae sedis</taxon>
        <taxon>Zoopagomycota</taxon>
        <taxon>Kickxellomycotina</taxon>
        <taxon>Harpellomycetes</taxon>
        <taxon>Harpellales</taxon>
        <taxon>Legeriomycetaceae</taxon>
        <taxon>Smittium</taxon>
    </lineage>
</organism>
<keyword evidence="3" id="KW-0812">Transmembrane</keyword>
<evidence type="ECO:0000256" key="3">
    <source>
        <dbReference type="SAM" id="Phobius"/>
    </source>
</evidence>
<sequence>MQKPNNWWHQIVVKSNPSERSAQGTVQNLNESPIVDSVSKGAWIIKFDKGQPDPDISKQFQDLAAEWASKDGGHLHKEIQFGTFDCALDLNICEKYNVKKFPSFLNILFGDVQSEVTGNFVKAEIESKADKMFEKKNFEYNPNVILDSKNFKQAIANETWFVKFYSPKCGFSKRLAPKWKKMAEDLHLDAKSKGIHFAEFDCLKDGDLCNEELVDGYPTLFLYNKRKQIEEYPGVNEYSDLVEYVGKLEKRFPQSVSENNSNDTSVVVEPKKTEVSTDKVPVTGEVKSLDIDSYEEMVKKEPMFIKFYSPTCIHCIEFAPNWIKLAQLLKGKVELYEVDCPQNTDFCNKQGINGYPTLKLVYKDKSLFYEESRDVELLYDFALDTTVQRIKQLNMTLYSEKFFSGEPLFVYLKGNAKESQFFENVKASVLNTFTGAMFYKTQDTQIEKSLLENFDPESPKLVALLDQEVITYKGGEDINSITEFINQHKTPYLEHMTALTQSKIRFKNNFVAILVLKDPVEGKLARDPAFGPMVEAISEFKKSPSASNGLSTGFAYTYQTEFSKLDSASSKLEFKTLPAVLIRSVTSNNYFQHGTDGKLIPLDKSGILSSLQDAFLGKLSDKPEVKKVEFETSKPQDEQVPSEQSVEIKGTSFLGKLVKVAMYIVAAVALLYVVAFVFRRLKRGRGRYYLPLFRG</sequence>
<feature type="transmembrane region" description="Helical" evidence="3">
    <location>
        <begin position="660"/>
        <end position="678"/>
    </location>
</feature>
<proteinExistence type="inferred from homology"/>
<evidence type="ECO:0000256" key="1">
    <source>
        <dbReference type="ARBA" id="ARBA00006347"/>
    </source>
</evidence>
<dbReference type="PANTHER" id="PTHR45672:SF3">
    <property type="entry name" value="THIOREDOXIN DOMAIN-CONTAINING PROTEIN 5"/>
    <property type="match status" value="1"/>
</dbReference>
<accession>A0A1R0H0P4</accession>
<evidence type="ECO:0000256" key="2">
    <source>
        <dbReference type="ARBA" id="ARBA00022729"/>
    </source>
</evidence>
<dbReference type="Pfam" id="PF00085">
    <property type="entry name" value="Thioredoxin"/>
    <property type="match status" value="2"/>
</dbReference>